<keyword evidence="3" id="KW-1185">Reference proteome</keyword>
<gene>
    <name evidence="2" type="ORF">MSSIT_1538</name>
</gene>
<dbReference type="Gene3D" id="3.40.1160.10">
    <property type="entry name" value="Acetylglutamate kinase-like"/>
    <property type="match status" value="1"/>
</dbReference>
<reference evidence="2 3" key="1">
    <citation type="submission" date="2014-07" db="EMBL/GenBank/DDBJ databases">
        <title>Methanogenic archaea and the global carbon cycle.</title>
        <authorList>
            <person name="Henriksen J.R."/>
            <person name="Luke J."/>
            <person name="Reinhart S."/>
            <person name="Benedict M.N."/>
            <person name="Youngblut N.D."/>
            <person name="Metcalf M.E."/>
            <person name="Whitaker R.J."/>
            <person name="Metcalf W.W."/>
        </authorList>
    </citation>
    <scope>NUCLEOTIDE SEQUENCE [LARGE SCALE GENOMIC DNA]</scope>
    <source>
        <strain evidence="2 3">T4/M</strain>
    </source>
</reference>
<sequence length="231" mass="25327">MKTIRVVIKVGGSLISEAPALLNRLVKEFGSGHSEATVDEQVSDEQVSESPLFSILIVPGGGIFADAVRGADERFGLGDDAAHWMAVLGMEQYACYLQDKSLAQVKDSITEEPSSGVSILFPYRLLKAEDPLPHSWNVTSDTIAAWVAKQTGALFIKVTDVDGIFREGKLAREVFATDFSENFESCIDPFLPEFLLKNRMECRVINGKFPERVIRAVYGKPVPCTTVKGNI</sequence>
<dbReference type="RefSeq" id="WP_048171523.1">
    <property type="nucleotide sequence ID" value="NZ_CP009506.1"/>
</dbReference>
<dbReference type="InterPro" id="IPR036393">
    <property type="entry name" value="AceGlu_kinase-like_sf"/>
</dbReference>
<dbReference type="GeneID" id="24860368"/>
<dbReference type="PIRSF" id="PIRSF004857">
    <property type="entry name" value="Kin_aa_kin"/>
    <property type="match status" value="1"/>
</dbReference>
<dbReference type="SUPFAM" id="SSF53633">
    <property type="entry name" value="Carbamate kinase-like"/>
    <property type="match status" value="1"/>
</dbReference>
<dbReference type="Proteomes" id="UP000033111">
    <property type="component" value="Chromosome"/>
</dbReference>
<name>A0A0E3P3J6_9EURY</name>
<protein>
    <submittedName>
        <fullName evidence="2">Delta 1-pyrroline-5-carboxylate synthetase</fullName>
    </submittedName>
</protein>
<dbReference type="InterPro" id="IPR011375">
    <property type="entry name" value="MfnE"/>
</dbReference>
<dbReference type="EMBL" id="CP009506">
    <property type="protein sequence ID" value="AKB28257.1"/>
    <property type="molecule type" value="Genomic_DNA"/>
</dbReference>
<evidence type="ECO:0000259" key="1">
    <source>
        <dbReference type="Pfam" id="PF00696"/>
    </source>
</evidence>
<organism evidence="2 3">
    <name type="scientific">Methanosarcina siciliae T4/M</name>
    <dbReference type="NCBI Taxonomy" id="1434120"/>
    <lineage>
        <taxon>Archaea</taxon>
        <taxon>Methanobacteriati</taxon>
        <taxon>Methanobacteriota</taxon>
        <taxon>Stenosarchaea group</taxon>
        <taxon>Methanomicrobia</taxon>
        <taxon>Methanosarcinales</taxon>
        <taxon>Methanosarcinaceae</taxon>
        <taxon>Methanosarcina</taxon>
    </lineage>
</organism>
<dbReference type="InterPro" id="IPR001048">
    <property type="entry name" value="Asp/Glu/Uridylate_kinase"/>
</dbReference>
<dbReference type="Pfam" id="PF00696">
    <property type="entry name" value="AA_kinase"/>
    <property type="match status" value="1"/>
</dbReference>
<dbReference type="OrthoDB" id="50461at2157"/>
<dbReference type="AlphaFoldDB" id="A0A0E3P3J6"/>
<dbReference type="HOGENOM" id="CLU_089197_0_0_2"/>
<evidence type="ECO:0000313" key="2">
    <source>
        <dbReference type="EMBL" id="AKB28257.1"/>
    </source>
</evidence>
<proteinExistence type="predicted"/>
<dbReference type="PATRIC" id="fig|1434120.4.peg.1976"/>
<dbReference type="KEGG" id="msw:MSSIT_1538"/>
<evidence type="ECO:0000313" key="3">
    <source>
        <dbReference type="Proteomes" id="UP000033111"/>
    </source>
</evidence>
<accession>A0A0E3P3J6</accession>
<feature type="domain" description="Aspartate/glutamate/uridylate kinase" evidence="1">
    <location>
        <begin position="131"/>
        <end position="167"/>
    </location>
</feature>
<dbReference type="CDD" id="cd04240">
    <property type="entry name" value="AAK_UC"/>
    <property type="match status" value="1"/>
</dbReference>